<evidence type="ECO:0000256" key="2">
    <source>
        <dbReference type="SAM" id="SignalP"/>
    </source>
</evidence>
<comment type="caution">
    <text evidence="3">The sequence shown here is derived from an EMBL/GenBank/DDBJ whole genome shotgun (WGS) entry which is preliminary data.</text>
</comment>
<evidence type="ECO:0000313" key="4">
    <source>
        <dbReference type="Proteomes" id="UP000005475"/>
    </source>
</evidence>
<organism evidence="3 4">
    <name type="scientific">Bacteroides ovatus (strain ATCC 8483 / DSM 1896 / JCM 5824 / BCRC 10623 / CCUG 4943 / NCTC 11153)</name>
    <dbReference type="NCBI Taxonomy" id="411476"/>
    <lineage>
        <taxon>Bacteria</taxon>
        <taxon>Pseudomonadati</taxon>
        <taxon>Bacteroidota</taxon>
        <taxon>Bacteroidia</taxon>
        <taxon>Bacteroidales</taxon>
        <taxon>Bacteroidaceae</taxon>
        <taxon>Bacteroides</taxon>
    </lineage>
</organism>
<dbReference type="Proteomes" id="UP000005475">
    <property type="component" value="Unassembled WGS sequence"/>
</dbReference>
<reference evidence="3 4" key="1">
    <citation type="submission" date="2007-03" db="EMBL/GenBank/DDBJ databases">
        <authorList>
            <person name="Fulton L."/>
            <person name="Clifton S."/>
            <person name="Fulton B."/>
            <person name="Xu J."/>
            <person name="Minx P."/>
            <person name="Pepin K.H."/>
            <person name="Johnson M."/>
            <person name="Thiruvilangam P."/>
            <person name="Bhonagiri V."/>
            <person name="Nash W.E."/>
            <person name="Mardis E.R."/>
            <person name="Wilson R.K."/>
        </authorList>
    </citation>
    <scope>NUCLEOTIDE SEQUENCE [LARGE SCALE GENOMIC DNA]</scope>
    <source>
        <strain evidence="4">ATCC 8483 / DSM 1896 / JCM 5824 / BCRC 10623 / CCUG 4943 / NCTC 11153</strain>
    </source>
</reference>
<name>A0AAN3AB74_BACO1</name>
<dbReference type="Gene3D" id="1.20.120.1490">
    <property type="match status" value="1"/>
</dbReference>
<feature type="chain" id="PRO_5042852343" description="DUF4890 domain-containing protein" evidence="2">
    <location>
        <begin position="27"/>
        <end position="119"/>
    </location>
</feature>
<sequence>MRIKMMRKQILSLAVALLIGSTVCMAQNRQNGKADREKRMEQIVADLGLNEKQAKDFKAAMEEMRPAKNKSNERPTREEMQKKRQEIDAKIKSILTDEQYKKYQDMRKKDNAKKKKKAK</sequence>
<gene>
    <name evidence="3" type="ORF">BACOVA_01086</name>
</gene>
<accession>A0AAN3AB74</accession>
<feature type="compositionally biased region" description="Basic and acidic residues" evidence="1">
    <location>
        <begin position="100"/>
        <end position="109"/>
    </location>
</feature>
<feature type="region of interest" description="Disordered" evidence="1">
    <location>
        <begin position="62"/>
        <end position="90"/>
    </location>
</feature>
<dbReference type="EMBL" id="AAXF02000040">
    <property type="protein sequence ID" value="EDO13334.1"/>
    <property type="molecule type" value="Genomic_DNA"/>
</dbReference>
<evidence type="ECO:0008006" key="5">
    <source>
        <dbReference type="Google" id="ProtNLM"/>
    </source>
</evidence>
<reference evidence="4" key="2">
    <citation type="submission" date="2007-04" db="EMBL/GenBank/DDBJ databases">
        <title>Draft genome sequence of Bacteroides ovatus (ATCC 8483).</title>
        <authorList>
            <person name="Sudarsanam P."/>
            <person name="Ley R."/>
            <person name="Guruge J."/>
            <person name="Turnbaugh P.J."/>
            <person name="Mahowald M."/>
            <person name="Liep D."/>
            <person name="Gordon J."/>
        </authorList>
    </citation>
    <scope>NUCLEOTIDE SEQUENCE [LARGE SCALE GENOMIC DNA]</scope>
    <source>
        <strain evidence="4">ATCC 8483 / DSM 1896 / JCM 5824 / BCRC 10623 / CCUG 4943 / NCTC 11153</strain>
    </source>
</reference>
<evidence type="ECO:0000256" key="1">
    <source>
        <dbReference type="SAM" id="MobiDB-lite"/>
    </source>
</evidence>
<feature type="compositionally biased region" description="Basic residues" evidence="1">
    <location>
        <begin position="110"/>
        <end position="119"/>
    </location>
</feature>
<proteinExistence type="predicted"/>
<keyword evidence="2" id="KW-0732">Signal</keyword>
<feature type="region of interest" description="Disordered" evidence="1">
    <location>
        <begin position="100"/>
        <end position="119"/>
    </location>
</feature>
<dbReference type="AlphaFoldDB" id="A0AAN3AB74"/>
<feature type="signal peptide" evidence="2">
    <location>
        <begin position="1"/>
        <end position="26"/>
    </location>
</feature>
<protein>
    <recommendedName>
        <fullName evidence="5">DUF4890 domain-containing protein</fullName>
    </recommendedName>
</protein>
<evidence type="ECO:0000313" key="3">
    <source>
        <dbReference type="EMBL" id="EDO13334.1"/>
    </source>
</evidence>